<organism evidence="1 2">
    <name type="scientific">Arabis alpina</name>
    <name type="common">Alpine rock-cress</name>
    <dbReference type="NCBI Taxonomy" id="50452"/>
    <lineage>
        <taxon>Eukaryota</taxon>
        <taxon>Viridiplantae</taxon>
        <taxon>Streptophyta</taxon>
        <taxon>Embryophyta</taxon>
        <taxon>Tracheophyta</taxon>
        <taxon>Spermatophyta</taxon>
        <taxon>Magnoliopsida</taxon>
        <taxon>eudicotyledons</taxon>
        <taxon>Gunneridae</taxon>
        <taxon>Pentapetalae</taxon>
        <taxon>rosids</taxon>
        <taxon>malvids</taxon>
        <taxon>Brassicales</taxon>
        <taxon>Brassicaceae</taxon>
        <taxon>Arabideae</taxon>
        <taxon>Arabis</taxon>
    </lineage>
</organism>
<feature type="non-terminal residue" evidence="1">
    <location>
        <position position="1"/>
    </location>
</feature>
<feature type="non-terminal residue" evidence="1">
    <location>
        <position position="44"/>
    </location>
</feature>
<dbReference type="Gramene" id="KFK24551">
    <property type="protein sequence ID" value="KFK24551"/>
    <property type="gene ID" value="AALP_AAs67921U000100"/>
</dbReference>
<gene>
    <name evidence="1" type="ORF">AALP_AAs67921U000100</name>
</gene>
<proteinExistence type="predicted"/>
<dbReference type="Proteomes" id="UP000029120">
    <property type="component" value="Unassembled WGS sequence"/>
</dbReference>
<evidence type="ECO:0000313" key="2">
    <source>
        <dbReference type="Proteomes" id="UP000029120"/>
    </source>
</evidence>
<reference evidence="2" key="1">
    <citation type="journal article" date="2015" name="Nat. Plants">
        <title>Genome expansion of Arabis alpina linked with retrotransposition and reduced symmetric DNA methylation.</title>
        <authorList>
            <person name="Willing E.M."/>
            <person name="Rawat V."/>
            <person name="Mandakova T."/>
            <person name="Maumus F."/>
            <person name="James G.V."/>
            <person name="Nordstroem K.J."/>
            <person name="Becker C."/>
            <person name="Warthmann N."/>
            <person name="Chica C."/>
            <person name="Szarzynska B."/>
            <person name="Zytnicki M."/>
            <person name="Albani M.C."/>
            <person name="Kiefer C."/>
            <person name="Bergonzi S."/>
            <person name="Castaings L."/>
            <person name="Mateos J.L."/>
            <person name="Berns M.C."/>
            <person name="Bujdoso N."/>
            <person name="Piofczyk T."/>
            <person name="de Lorenzo L."/>
            <person name="Barrero-Sicilia C."/>
            <person name="Mateos I."/>
            <person name="Piednoel M."/>
            <person name="Hagmann J."/>
            <person name="Chen-Min-Tao R."/>
            <person name="Iglesias-Fernandez R."/>
            <person name="Schuster S.C."/>
            <person name="Alonso-Blanco C."/>
            <person name="Roudier F."/>
            <person name="Carbonero P."/>
            <person name="Paz-Ares J."/>
            <person name="Davis S.J."/>
            <person name="Pecinka A."/>
            <person name="Quesneville H."/>
            <person name="Colot V."/>
            <person name="Lysak M.A."/>
            <person name="Weigel D."/>
            <person name="Coupland G."/>
            <person name="Schneeberger K."/>
        </authorList>
    </citation>
    <scope>NUCLEOTIDE SEQUENCE [LARGE SCALE GENOMIC DNA]</scope>
    <source>
        <strain evidence="2">cv. Pajares</strain>
    </source>
</reference>
<keyword evidence="2" id="KW-1185">Reference proteome</keyword>
<sequence length="44" mass="4692">GKAFVAATVIIFGSATLVFGTTASKLDMRNVSRHSKTSNTRVNH</sequence>
<accession>A0A087G3U9</accession>
<evidence type="ECO:0000313" key="1">
    <source>
        <dbReference type="EMBL" id="KFK24551.1"/>
    </source>
</evidence>
<dbReference type="EMBL" id="KL967700">
    <property type="protein sequence ID" value="KFK24551.1"/>
    <property type="molecule type" value="Genomic_DNA"/>
</dbReference>
<dbReference type="AlphaFoldDB" id="A0A087G3U9"/>
<name>A0A087G3U9_ARAAL</name>
<protein>
    <submittedName>
        <fullName evidence="1">Uncharacterized protein</fullName>
    </submittedName>
</protein>